<dbReference type="GO" id="GO:0003871">
    <property type="term" value="F:5-methyltetrahydropteroyltriglutamate-homocysteine S-methyltransferase activity"/>
    <property type="evidence" value="ECO:0007669"/>
    <property type="project" value="InterPro"/>
</dbReference>
<dbReference type="InterPro" id="IPR002629">
    <property type="entry name" value="Met_Synth_C/arc"/>
</dbReference>
<evidence type="ECO:0000259" key="2">
    <source>
        <dbReference type="Pfam" id="PF01717"/>
    </source>
</evidence>
<evidence type="ECO:0000313" key="3">
    <source>
        <dbReference type="EMBL" id="KAA8910124.1"/>
    </source>
</evidence>
<dbReference type="PANTHER" id="PTHR43844">
    <property type="entry name" value="METHIONINE SYNTHASE"/>
    <property type="match status" value="1"/>
</dbReference>
<reference evidence="3 4" key="1">
    <citation type="submission" date="2019-09" db="EMBL/GenBank/DDBJ databases">
        <title>Draft genome of the ectomycorrhizal ascomycete Sphaerosporella brunnea.</title>
        <authorList>
            <consortium name="DOE Joint Genome Institute"/>
            <person name="Benucci G.M."/>
            <person name="Marozzi G."/>
            <person name="Antonielli L."/>
            <person name="Sanchez S."/>
            <person name="Marco P."/>
            <person name="Wang X."/>
            <person name="Falini L.B."/>
            <person name="Barry K."/>
            <person name="Haridas S."/>
            <person name="Lipzen A."/>
            <person name="Labutti K."/>
            <person name="Grigoriev I.V."/>
            <person name="Murat C."/>
            <person name="Martin F."/>
            <person name="Albertini E."/>
            <person name="Donnini D."/>
            <person name="Bonito G."/>
        </authorList>
    </citation>
    <scope>NUCLEOTIDE SEQUENCE [LARGE SCALE GENOMIC DNA]</scope>
    <source>
        <strain evidence="3 4">Sb_GMNB300</strain>
    </source>
</reference>
<keyword evidence="1" id="KW-0175">Coiled coil</keyword>
<name>A0A5J5F284_9PEZI</name>
<dbReference type="Gene3D" id="3.20.20.210">
    <property type="match status" value="1"/>
</dbReference>
<dbReference type="EMBL" id="VXIS01000050">
    <property type="protein sequence ID" value="KAA8910124.1"/>
    <property type="molecule type" value="Genomic_DNA"/>
</dbReference>
<dbReference type="InterPro" id="IPR038071">
    <property type="entry name" value="UROD/MetE-like_sf"/>
</dbReference>
<dbReference type="GO" id="GO:0008270">
    <property type="term" value="F:zinc ion binding"/>
    <property type="evidence" value="ECO:0007669"/>
    <property type="project" value="InterPro"/>
</dbReference>
<dbReference type="CDD" id="cd03311">
    <property type="entry name" value="CIMS_C_terminal_like"/>
    <property type="match status" value="1"/>
</dbReference>
<sequence>MSTCKINPPFRAEHLGSMLRPDYLLAARKQFDKKEVTAEQLKELEDKAIAEAVKIQKEVGLKGLTDGEYRRHMFYDGFFDHLQGFEEIEHPPREIFKLYVPDISAFLAENTKPAATTLCTSKIKHVKSGYLPQFEEMKKFVEPEEFKNIKMTLAAPEWFHLRHGQYAYSKDAYSNDEEHFDDIAAAYRTELEILYNAGCRNVQIDDPLLAYFCDESMLEGMKVDGEDPAARLDAYIRLYNNCLRDRAEKCPELVVGLHLCRGNFRHSIHFSQGGYEHIAVKLFNEINVDTYYLEYDTDRCGTFEPLKELPKNKSVVLGVITSKFPELENIDALERRVREAAKIMASGSGESEQEALNRICVSPQCGFASHEEGNLLGHDDMKKKLQLVVDLSKRLL</sequence>
<dbReference type="PANTHER" id="PTHR43844:SF2">
    <property type="entry name" value="SYNTHASE, VITAMIN-B12 INDEPENDENT, PUTATIVE (AFU_ORTHOLOGUE AFUA_3G12060)-RELATED"/>
    <property type="match status" value="1"/>
</dbReference>
<gene>
    <name evidence="3" type="ORF">FN846DRAFT_939988</name>
</gene>
<feature type="coiled-coil region" evidence="1">
    <location>
        <begin position="27"/>
        <end position="58"/>
    </location>
</feature>
<dbReference type="Proteomes" id="UP000326924">
    <property type="component" value="Unassembled WGS sequence"/>
</dbReference>
<accession>A0A5J5F284</accession>
<dbReference type="InParanoid" id="A0A5J5F284"/>
<dbReference type="SUPFAM" id="SSF51726">
    <property type="entry name" value="UROD/MetE-like"/>
    <property type="match status" value="1"/>
</dbReference>
<evidence type="ECO:0000313" key="4">
    <source>
        <dbReference type="Proteomes" id="UP000326924"/>
    </source>
</evidence>
<organism evidence="3 4">
    <name type="scientific">Sphaerosporella brunnea</name>
    <dbReference type="NCBI Taxonomy" id="1250544"/>
    <lineage>
        <taxon>Eukaryota</taxon>
        <taxon>Fungi</taxon>
        <taxon>Dikarya</taxon>
        <taxon>Ascomycota</taxon>
        <taxon>Pezizomycotina</taxon>
        <taxon>Pezizomycetes</taxon>
        <taxon>Pezizales</taxon>
        <taxon>Pyronemataceae</taxon>
        <taxon>Sphaerosporella</taxon>
    </lineage>
</organism>
<feature type="domain" description="Cobalamin-independent methionine synthase MetE C-terminal/archaeal" evidence="2">
    <location>
        <begin position="177"/>
        <end position="371"/>
    </location>
</feature>
<keyword evidence="4" id="KW-1185">Reference proteome</keyword>
<evidence type="ECO:0000256" key="1">
    <source>
        <dbReference type="SAM" id="Coils"/>
    </source>
</evidence>
<comment type="caution">
    <text evidence="3">The sequence shown here is derived from an EMBL/GenBank/DDBJ whole genome shotgun (WGS) entry which is preliminary data.</text>
</comment>
<dbReference type="OrthoDB" id="7772923at2759"/>
<dbReference type="GO" id="GO:0009086">
    <property type="term" value="P:methionine biosynthetic process"/>
    <property type="evidence" value="ECO:0007669"/>
    <property type="project" value="InterPro"/>
</dbReference>
<dbReference type="Pfam" id="PF01717">
    <property type="entry name" value="Meth_synt_2"/>
    <property type="match status" value="1"/>
</dbReference>
<protein>
    <submittedName>
        <fullName evidence="3">UROD/MetE-like protein</fullName>
    </submittedName>
</protein>
<proteinExistence type="predicted"/>
<dbReference type="AlphaFoldDB" id="A0A5J5F284"/>